<dbReference type="Pfam" id="PF02811">
    <property type="entry name" value="PHP"/>
    <property type="match status" value="1"/>
</dbReference>
<dbReference type="Gene3D" id="3.20.20.140">
    <property type="entry name" value="Metal-dependent hydrolases"/>
    <property type="match status" value="1"/>
</dbReference>
<keyword evidence="5 8" id="KW-0378">Hydrolase</keyword>
<keyword evidence="4 8" id="KW-0028">Amino-acid biosynthesis</keyword>
<reference evidence="10 11" key="1">
    <citation type="submission" date="2023-07" db="EMBL/GenBank/DDBJ databases">
        <title>The novel representative of Negativicutes class, Anaeroselena agilis gen. nov. sp. nov.</title>
        <authorList>
            <person name="Prokofeva M.I."/>
            <person name="Elcheninov A.G."/>
            <person name="Klyukina A."/>
            <person name="Kublanov I.V."/>
            <person name="Frolov E.N."/>
            <person name="Podosokorskaya O.A."/>
        </authorList>
    </citation>
    <scope>NUCLEOTIDE SEQUENCE [LARGE SCALE GENOMIC DNA]</scope>
    <source>
        <strain evidence="10 11">4137-cl</strain>
    </source>
</reference>
<dbReference type="NCBIfam" id="TIGR01856">
    <property type="entry name" value="hisJ_fam"/>
    <property type="match status" value="1"/>
</dbReference>
<feature type="domain" description="PHP" evidence="9">
    <location>
        <begin position="4"/>
        <end position="187"/>
    </location>
</feature>
<evidence type="ECO:0000256" key="2">
    <source>
        <dbReference type="ARBA" id="ARBA00009152"/>
    </source>
</evidence>
<dbReference type="EC" id="3.1.3.15" evidence="3 8"/>
<dbReference type="InterPro" id="IPR010140">
    <property type="entry name" value="Histidinol_P_phosphatase_HisJ"/>
</dbReference>
<dbReference type="Proteomes" id="UP001254848">
    <property type="component" value="Unassembled WGS sequence"/>
</dbReference>
<gene>
    <name evidence="10" type="ORF">Q4T40_16440</name>
</gene>
<dbReference type="InterPro" id="IPR016195">
    <property type="entry name" value="Pol/histidinol_Pase-like"/>
</dbReference>
<evidence type="ECO:0000256" key="1">
    <source>
        <dbReference type="ARBA" id="ARBA00004970"/>
    </source>
</evidence>
<dbReference type="InterPro" id="IPR004013">
    <property type="entry name" value="PHP_dom"/>
</dbReference>
<evidence type="ECO:0000313" key="10">
    <source>
        <dbReference type="EMBL" id="MDT8902831.1"/>
    </source>
</evidence>
<evidence type="ECO:0000256" key="8">
    <source>
        <dbReference type="RuleBase" id="RU366003"/>
    </source>
</evidence>
<dbReference type="RefSeq" id="WP_413781302.1">
    <property type="nucleotide sequence ID" value="NZ_JAUOZS010000001.1"/>
</dbReference>
<evidence type="ECO:0000256" key="3">
    <source>
        <dbReference type="ARBA" id="ARBA00013085"/>
    </source>
</evidence>
<dbReference type="PANTHER" id="PTHR21039:SF0">
    <property type="entry name" value="HISTIDINOL-PHOSPHATASE"/>
    <property type="match status" value="1"/>
</dbReference>
<evidence type="ECO:0000259" key="9">
    <source>
        <dbReference type="Pfam" id="PF02811"/>
    </source>
</evidence>
<comment type="catalytic activity">
    <reaction evidence="7 8">
        <text>L-histidinol phosphate + H2O = L-histidinol + phosphate</text>
        <dbReference type="Rhea" id="RHEA:14465"/>
        <dbReference type="ChEBI" id="CHEBI:15377"/>
        <dbReference type="ChEBI" id="CHEBI:43474"/>
        <dbReference type="ChEBI" id="CHEBI:57699"/>
        <dbReference type="ChEBI" id="CHEBI:57980"/>
        <dbReference type="EC" id="3.1.3.15"/>
    </reaction>
</comment>
<evidence type="ECO:0000313" key="11">
    <source>
        <dbReference type="Proteomes" id="UP001254848"/>
    </source>
</evidence>
<protein>
    <recommendedName>
        <fullName evidence="3 8">Histidinol-phosphatase</fullName>
        <shortName evidence="8">HolPase</shortName>
        <ecNumber evidence="3 8">3.1.3.15</ecNumber>
    </recommendedName>
</protein>
<dbReference type="PANTHER" id="PTHR21039">
    <property type="entry name" value="HISTIDINOL PHOSPHATASE-RELATED"/>
    <property type="match status" value="1"/>
</dbReference>
<comment type="pathway">
    <text evidence="1 8">Amino-acid biosynthesis; L-histidine biosynthesis; L-histidine from 5-phospho-alpha-D-ribose 1-diphosphate: step 8/9.</text>
</comment>
<keyword evidence="6 8" id="KW-0368">Histidine biosynthesis</keyword>
<comment type="similarity">
    <text evidence="2 8">Belongs to the PHP hydrolase family. HisK subfamily.</text>
</comment>
<dbReference type="SUPFAM" id="SSF89550">
    <property type="entry name" value="PHP domain-like"/>
    <property type="match status" value="1"/>
</dbReference>
<name>A0ABU3P1B3_9FIRM</name>
<organism evidence="10 11">
    <name type="scientific">Anaeroselena agilis</name>
    <dbReference type="NCBI Taxonomy" id="3063788"/>
    <lineage>
        <taxon>Bacteria</taxon>
        <taxon>Bacillati</taxon>
        <taxon>Bacillota</taxon>
        <taxon>Negativicutes</taxon>
        <taxon>Acetonemataceae</taxon>
        <taxon>Anaeroselena</taxon>
    </lineage>
</organism>
<evidence type="ECO:0000256" key="6">
    <source>
        <dbReference type="ARBA" id="ARBA00023102"/>
    </source>
</evidence>
<evidence type="ECO:0000256" key="5">
    <source>
        <dbReference type="ARBA" id="ARBA00022801"/>
    </source>
</evidence>
<evidence type="ECO:0000256" key="4">
    <source>
        <dbReference type="ARBA" id="ARBA00022605"/>
    </source>
</evidence>
<sequence>MLYDTHMHTRFSTDSRMTIEEAAARGRELGLGITITEHLDLDFPAPEAFVFDVDEYFRAYGDRRSDRLLLGVEIGMRGDLVRENAAVVAGHPFDFVIGSIHVIDRIDIYQEDFYLRRTKAEVYGQYFGQMFECLGGYDFIDSLGHIDYIARYARFEDPEVHYAEFAAALDAVLGRLAEREKALEINTRRLGDADTVAALLPIYHRFRQLGGRLVTVGSDAHRPAEIGKHFALATDMAQACGLRPVYYRDRKPEYVKL</sequence>
<comment type="caution">
    <text evidence="10">The sequence shown here is derived from an EMBL/GenBank/DDBJ whole genome shotgun (WGS) entry which is preliminary data.</text>
</comment>
<accession>A0ABU3P1B3</accession>
<dbReference type="NCBIfam" id="NF004086">
    <property type="entry name" value="PRK05588.1"/>
    <property type="match status" value="1"/>
</dbReference>
<evidence type="ECO:0000256" key="7">
    <source>
        <dbReference type="ARBA" id="ARBA00049158"/>
    </source>
</evidence>
<keyword evidence="11" id="KW-1185">Reference proteome</keyword>
<proteinExistence type="inferred from homology"/>
<dbReference type="EMBL" id="JAUOZS010000001">
    <property type="protein sequence ID" value="MDT8902831.1"/>
    <property type="molecule type" value="Genomic_DNA"/>
</dbReference>